<dbReference type="FunCoup" id="A0A540VBU3">
    <property type="interactions" value="179"/>
</dbReference>
<dbReference type="SUPFAM" id="SSF51569">
    <property type="entry name" value="Aldolase"/>
    <property type="match status" value="1"/>
</dbReference>
<evidence type="ECO:0000256" key="2">
    <source>
        <dbReference type="ARBA" id="ARBA00006906"/>
    </source>
</evidence>
<reference evidence="7 8" key="1">
    <citation type="submission" date="2019-06" db="EMBL/GenBank/DDBJ databases">
        <title>Genome sequence of Litorilinea aerophila BAA-2444.</title>
        <authorList>
            <person name="Maclea K.S."/>
            <person name="Maurais E.G."/>
            <person name="Iannazzi L.C."/>
        </authorList>
    </citation>
    <scope>NUCLEOTIDE SEQUENCE [LARGE SCALE GENOMIC DNA]</scope>
    <source>
        <strain evidence="7 8">ATCC BAA-2444</strain>
    </source>
</reference>
<dbReference type="InterPro" id="IPR013785">
    <property type="entry name" value="Aldolase_TIM"/>
</dbReference>
<dbReference type="EMBL" id="VIGC01000026">
    <property type="protein sequence ID" value="TQE94238.1"/>
    <property type="molecule type" value="Genomic_DNA"/>
</dbReference>
<dbReference type="Pfam" id="PF01081">
    <property type="entry name" value="Aldolase"/>
    <property type="match status" value="1"/>
</dbReference>
<evidence type="ECO:0000313" key="8">
    <source>
        <dbReference type="Proteomes" id="UP000317371"/>
    </source>
</evidence>
<comment type="caution">
    <text evidence="7">The sequence shown here is derived from an EMBL/GenBank/DDBJ whole genome shotgun (WGS) entry which is preliminary data.</text>
</comment>
<evidence type="ECO:0000256" key="6">
    <source>
        <dbReference type="SAM" id="MobiDB-lite"/>
    </source>
</evidence>
<accession>A0A540VBU3</accession>
<dbReference type="PANTHER" id="PTHR30246">
    <property type="entry name" value="2-KETO-3-DEOXY-6-PHOSPHOGLUCONATE ALDOLASE"/>
    <property type="match status" value="1"/>
</dbReference>
<evidence type="ECO:0000256" key="5">
    <source>
        <dbReference type="ARBA" id="ARBA00023277"/>
    </source>
</evidence>
<dbReference type="AlphaFoldDB" id="A0A540VBU3"/>
<evidence type="ECO:0000313" key="7">
    <source>
        <dbReference type="EMBL" id="TQE94238.1"/>
    </source>
</evidence>
<dbReference type="OrthoDB" id="9802667at2"/>
<dbReference type="InterPro" id="IPR000887">
    <property type="entry name" value="Aldlse_KDPG_KHG"/>
</dbReference>
<dbReference type="Gene3D" id="3.20.20.70">
    <property type="entry name" value="Aldolase class I"/>
    <property type="match status" value="1"/>
</dbReference>
<dbReference type="CDD" id="cd00452">
    <property type="entry name" value="KDPG_aldolase"/>
    <property type="match status" value="1"/>
</dbReference>
<evidence type="ECO:0000256" key="1">
    <source>
        <dbReference type="ARBA" id="ARBA00004761"/>
    </source>
</evidence>
<dbReference type="Proteomes" id="UP000317371">
    <property type="component" value="Unassembled WGS sequence"/>
</dbReference>
<sequence length="253" mass="27326">METAGHQRRAGNPGLRSPGRRLRAGQTEREPVAERIHTMPTNIDRHLQQVCQEGLIAIVRGNFPTPRLLEIADTLQDAGVLVMEVTLNTTGALDAIARLRERFGDRMLVGAGTVRTRAQFEEAVAAGAQFTVAPNLDLATVEQAQARDVLHLPGIFTPTEAETAYRAGCKAVKLFPSDVVGPKYLKALRAPLDDILFIPTGGVTPENVGDYIRAGAAAVGLGSALVTGPDQSREDLMARAHKIRQAWEEAKRP</sequence>
<dbReference type="NCBIfam" id="TIGR01182">
    <property type="entry name" value="eda"/>
    <property type="match status" value="1"/>
</dbReference>
<keyword evidence="5" id="KW-0119">Carbohydrate metabolism</keyword>
<organism evidence="7 8">
    <name type="scientific">Litorilinea aerophila</name>
    <dbReference type="NCBI Taxonomy" id="1204385"/>
    <lineage>
        <taxon>Bacteria</taxon>
        <taxon>Bacillati</taxon>
        <taxon>Chloroflexota</taxon>
        <taxon>Caldilineae</taxon>
        <taxon>Caldilineales</taxon>
        <taxon>Caldilineaceae</taxon>
        <taxon>Litorilinea</taxon>
    </lineage>
</organism>
<feature type="region of interest" description="Disordered" evidence="6">
    <location>
        <begin position="1"/>
        <end position="30"/>
    </location>
</feature>
<dbReference type="GO" id="GO:0016829">
    <property type="term" value="F:lyase activity"/>
    <property type="evidence" value="ECO:0007669"/>
    <property type="project" value="UniProtKB-KW"/>
</dbReference>
<dbReference type="InParanoid" id="A0A540VBU3"/>
<dbReference type="InterPro" id="IPR031338">
    <property type="entry name" value="KDPG/KHG_AS_2"/>
</dbReference>
<dbReference type="PROSITE" id="PS00160">
    <property type="entry name" value="ALDOLASE_KDPG_KHG_2"/>
    <property type="match status" value="1"/>
</dbReference>
<gene>
    <name evidence="7" type="ORF">FKZ61_17825</name>
</gene>
<protein>
    <submittedName>
        <fullName evidence="7">Bifunctional 4-hydroxy-2-oxoglutarate aldolase/2-dehydro-3-deoxy-phosphogluconate aldolase</fullName>
    </submittedName>
</protein>
<comment type="subunit">
    <text evidence="3">Homotrimer.</text>
</comment>
<evidence type="ECO:0000256" key="4">
    <source>
        <dbReference type="ARBA" id="ARBA00023239"/>
    </source>
</evidence>
<comment type="similarity">
    <text evidence="2">Belongs to the KHG/KDPG aldolase family.</text>
</comment>
<dbReference type="PANTHER" id="PTHR30246:SF1">
    <property type="entry name" value="2-DEHYDRO-3-DEOXY-6-PHOSPHOGALACTONATE ALDOLASE-RELATED"/>
    <property type="match status" value="1"/>
</dbReference>
<keyword evidence="4" id="KW-0456">Lyase</keyword>
<name>A0A540VBU3_9CHLR</name>
<comment type="pathway">
    <text evidence="1">Carbohydrate acid metabolism.</text>
</comment>
<keyword evidence="8" id="KW-1185">Reference proteome</keyword>
<evidence type="ECO:0000256" key="3">
    <source>
        <dbReference type="ARBA" id="ARBA00011233"/>
    </source>
</evidence>
<proteinExistence type="inferred from homology"/>